<accession>A0A3G5A621</accession>
<dbReference type="EMBL" id="MK072383">
    <property type="protein sequence ID" value="AYV82472.1"/>
    <property type="molecule type" value="Genomic_DNA"/>
</dbReference>
<protein>
    <submittedName>
        <fullName evidence="1">Uncharacterized protein</fullName>
    </submittedName>
</protein>
<sequence length="438" mass="50759">MAAAAGVIESGGTIYGVRVEKVGGKNRFMVYQRLHYTRDEFIIQLLERKDENCGEITVKYGIMKAVIKQWEDIKSVLPAKHSCFIYSIVGNYAIESDAVYLMHTIHVRVGGDPKEEVKKLIMRWKLLVYGDWINGYSFQSSLFGFAFNVSDSVEMSNLRPKDHWVTLNPVLKGLYPFVDARMVIPIAPNFYAVYNEEKVFTTIDINLTLDTYPDPNQYINMILYLLEPYRKFLRVPFRKEIIYVSSSKFKRQIISGLSVKIYDPRQLVVRRPIWASPIDYVNHLRNRKEGPTSDIYLCHDKKRIAVFKKWSEIIVSPDFFREGFEISTKSIKYVFGRSRVCEWHTLKRTAEAIDDIVYDLIKSWRVFIVFEYVGESINVELEGLRLKVSHKERPSSITIGLLEYPGIEQLGRIVGVHLPKYQLMSPTKVSVSYESALV</sequence>
<proteinExistence type="predicted"/>
<evidence type="ECO:0000313" key="1">
    <source>
        <dbReference type="EMBL" id="AYV82472.1"/>
    </source>
</evidence>
<gene>
    <name evidence="1" type="ORF">Hyperionvirus1_51</name>
</gene>
<reference evidence="1" key="1">
    <citation type="submission" date="2018-10" db="EMBL/GenBank/DDBJ databases">
        <title>Hidden diversity of soil giant viruses.</title>
        <authorList>
            <person name="Schulz F."/>
            <person name="Alteio L."/>
            <person name="Goudeau D."/>
            <person name="Ryan E.M."/>
            <person name="Malmstrom R.R."/>
            <person name="Blanchard J."/>
            <person name="Woyke T."/>
        </authorList>
    </citation>
    <scope>NUCLEOTIDE SEQUENCE</scope>
    <source>
        <strain evidence="1">HYV1</strain>
    </source>
</reference>
<organism evidence="1">
    <name type="scientific">Hyperionvirus sp</name>
    <dbReference type="NCBI Taxonomy" id="2487770"/>
    <lineage>
        <taxon>Viruses</taxon>
        <taxon>Varidnaviria</taxon>
        <taxon>Bamfordvirae</taxon>
        <taxon>Nucleocytoviricota</taxon>
        <taxon>Megaviricetes</taxon>
        <taxon>Imitervirales</taxon>
        <taxon>Mimiviridae</taxon>
        <taxon>Klosneuvirinae</taxon>
    </lineage>
</organism>
<name>A0A3G5A621_9VIRU</name>